<protein>
    <submittedName>
        <fullName evidence="1">Uncharacterized protein</fullName>
    </submittedName>
</protein>
<name>A0A8B2U1R9_9PAST</name>
<reference evidence="1 2" key="1">
    <citation type="submission" date="2018-05" db="EMBL/GenBank/DDBJ databases">
        <title>Draft Genome Sequences for a Diverse set of 7 Haemophilus Species.</title>
        <authorList>
            <person name="Nichols M."/>
            <person name="Topaz N."/>
            <person name="Wang X."/>
            <person name="Wang X."/>
            <person name="Boxrud D."/>
        </authorList>
    </citation>
    <scope>NUCLEOTIDE SEQUENCE [LARGE SCALE GENOMIC DNA]</scope>
    <source>
        <strain evidence="1 2">C2001002503</strain>
    </source>
</reference>
<dbReference type="Proteomes" id="UP000253998">
    <property type="component" value="Unassembled WGS sequence"/>
</dbReference>
<comment type="caution">
    <text evidence="1">The sequence shown here is derived from an EMBL/GenBank/DDBJ whole genome shotgun (WGS) entry which is preliminary data.</text>
</comment>
<sequence length="59" mass="7068">MFLIYNIKKILFKLFSDPNNSNNKIDLYIKILLLLARDPFHDLSFSFNETDLLTKQDFQ</sequence>
<evidence type="ECO:0000313" key="2">
    <source>
        <dbReference type="Proteomes" id="UP000253998"/>
    </source>
</evidence>
<organism evidence="1 2">
    <name type="scientific">Aggregatibacter segnis</name>
    <dbReference type="NCBI Taxonomy" id="739"/>
    <lineage>
        <taxon>Bacteria</taxon>
        <taxon>Pseudomonadati</taxon>
        <taxon>Pseudomonadota</taxon>
        <taxon>Gammaproteobacteria</taxon>
        <taxon>Pasteurellales</taxon>
        <taxon>Pasteurellaceae</taxon>
        <taxon>Aggregatibacter</taxon>
    </lineage>
</organism>
<proteinExistence type="predicted"/>
<evidence type="ECO:0000313" key="1">
    <source>
        <dbReference type="EMBL" id="RDE70630.1"/>
    </source>
</evidence>
<dbReference type="EMBL" id="QEPM01000004">
    <property type="protein sequence ID" value="RDE70630.1"/>
    <property type="molecule type" value="Genomic_DNA"/>
</dbReference>
<accession>A0A8B2U1R9</accession>
<gene>
    <name evidence="1" type="ORF">DPV83_06415</name>
</gene>
<dbReference type="AlphaFoldDB" id="A0A8B2U1R9"/>